<organism evidence="2">
    <name type="scientific">Salmonella enterica I</name>
    <dbReference type="NCBI Taxonomy" id="59201"/>
    <lineage>
        <taxon>Bacteria</taxon>
        <taxon>Pseudomonadati</taxon>
        <taxon>Pseudomonadota</taxon>
        <taxon>Gammaproteobacteria</taxon>
        <taxon>Enterobacterales</taxon>
        <taxon>Enterobacteriaceae</taxon>
        <taxon>Salmonella</taxon>
    </lineage>
</organism>
<reference evidence="2" key="1">
    <citation type="submission" date="2018-07" db="EMBL/GenBank/DDBJ databases">
        <authorList>
            <person name="Ashton P.M."/>
            <person name="Dallman T."/>
            <person name="Nair S."/>
            <person name="De Pinna E."/>
            <person name="Peters T."/>
            <person name="Grant K."/>
        </authorList>
    </citation>
    <scope>NUCLEOTIDE SEQUENCE [LARGE SCALE GENOMIC DNA]</scope>
    <source>
        <strain evidence="2">157339</strain>
    </source>
</reference>
<dbReference type="AlphaFoldDB" id="A0A3R0XFD2"/>
<name>A0A3R0XFD2_SALET</name>
<feature type="compositionally biased region" description="Basic and acidic residues" evidence="1">
    <location>
        <begin position="34"/>
        <end position="46"/>
    </location>
</feature>
<comment type="caution">
    <text evidence="2">The sequence shown here is derived from an EMBL/GenBank/DDBJ whole genome shotgun (WGS) entry which is preliminary data.</text>
</comment>
<evidence type="ECO:0000256" key="1">
    <source>
        <dbReference type="SAM" id="MobiDB-lite"/>
    </source>
</evidence>
<evidence type="ECO:0000313" key="2">
    <source>
        <dbReference type="EMBL" id="MLV00170.1"/>
    </source>
</evidence>
<accession>A0A3R0XFD2</accession>
<dbReference type="Proteomes" id="UP000885374">
    <property type="component" value="Unassembled WGS sequence"/>
</dbReference>
<sequence length="64" mass="7482">MQLSGGEIKHSYQNNDKQKYNTSPQHNKYCFTHEPTKKRGASDHTPIKNIYENNINDIRTGKVY</sequence>
<dbReference type="EMBL" id="RVHM01000078">
    <property type="protein sequence ID" value="MLV00170.1"/>
    <property type="molecule type" value="Genomic_DNA"/>
</dbReference>
<feature type="compositionally biased region" description="Polar residues" evidence="1">
    <location>
        <begin position="11"/>
        <end position="26"/>
    </location>
</feature>
<feature type="region of interest" description="Disordered" evidence="1">
    <location>
        <begin position="1"/>
        <end position="47"/>
    </location>
</feature>
<gene>
    <name evidence="2" type="ORF">DRU74_26435</name>
</gene>
<protein>
    <submittedName>
        <fullName evidence="2">Uncharacterized protein</fullName>
    </submittedName>
</protein>
<proteinExistence type="predicted"/>